<dbReference type="InterPro" id="IPR003812">
    <property type="entry name" value="Fido"/>
</dbReference>
<dbReference type="RefSeq" id="XP_024338009.1">
    <property type="nucleotide sequence ID" value="XM_024485947.1"/>
</dbReference>
<dbReference type="EMBL" id="KZ110599">
    <property type="protein sequence ID" value="OSX61215.1"/>
    <property type="molecule type" value="Genomic_DNA"/>
</dbReference>
<sequence length="119" mass="12856">MGTETPNRPPLLVLAAIAQLRLGTSGDGQVHSRLWNHQRHVLGLLYGLVITLTSATGHPFMDGNKRTAFFLGTAYLRAQGLPGWVDDLQFRKDVFAAADRFIDAATGKLDVEGLAGGRV</sequence>
<dbReference type="Proteomes" id="UP000194127">
    <property type="component" value="Unassembled WGS sequence"/>
</dbReference>
<proteinExistence type="predicted"/>
<dbReference type="OrthoDB" id="3049701at2759"/>
<dbReference type="Gene3D" id="1.10.1790.50">
    <property type="match status" value="1"/>
</dbReference>
<evidence type="ECO:0000259" key="1">
    <source>
        <dbReference type="PROSITE" id="PS51459"/>
    </source>
</evidence>
<reference evidence="2 3" key="1">
    <citation type="submission" date="2017-04" db="EMBL/GenBank/DDBJ databases">
        <title>Genome Sequence of the Model Brown-Rot Fungus Postia placenta SB12.</title>
        <authorList>
            <consortium name="DOE Joint Genome Institute"/>
            <person name="Gaskell J."/>
            <person name="Kersten P."/>
            <person name="Larrondo L.F."/>
            <person name="Canessa P."/>
            <person name="Martinez D."/>
            <person name="Hibbett D."/>
            <person name="Schmoll M."/>
            <person name="Kubicek C.P."/>
            <person name="Martinez A.T."/>
            <person name="Yadav J."/>
            <person name="Master E."/>
            <person name="Magnuson J.K."/>
            <person name="James T."/>
            <person name="Yaver D."/>
            <person name="Berka R."/>
            <person name="Labutti K."/>
            <person name="Lipzen A."/>
            <person name="Aerts A."/>
            <person name="Barry K."/>
            <person name="Henrissat B."/>
            <person name="Blanchette R."/>
            <person name="Grigoriev I."/>
            <person name="Cullen D."/>
        </authorList>
    </citation>
    <scope>NUCLEOTIDE SEQUENCE [LARGE SCALE GENOMIC DNA]</scope>
    <source>
        <strain evidence="2 3">MAD-698-R-SB12</strain>
    </source>
</reference>
<gene>
    <name evidence="2" type="ORF">POSPLADRAFT_1146550</name>
</gene>
<protein>
    <recommendedName>
        <fullName evidence="1">Fido domain-containing protein</fullName>
    </recommendedName>
</protein>
<dbReference type="SUPFAM" id="SSF140931">
    <property type="entry name" value="Fic-like"/>
    <property type="match status" value="1"/>
</dbReference>
<organism evidence="2 3">
    <name type="scientific">Postia placenta MAD-698-R-SB12</name>
    <dbReference type="NCBI Taxonomy" id="670580"/>
    <lineage>
        <taxon>Eukaryota</taxon>
        <taxon>Fungi</taxon>
        <taxon>Dikarya</taxon>
        <taxon>Basidiomycota</taxon>
        <taxon>Agaricomycotina</taxon>
        <taxon>Agaricomycetes</taxon>
        <taxon>Polyporales</taxon>
        <taxon>Adustoporiaceae</taxon>
        <taxon>Rhodonia</taxon>
    </lineage>
</organism>
<accession>A0A1X6MXW6</accession>
<dbReference type="Pfam" id="PF02661">
    <property type="entry name" value="Fic"/>
    <property type="match status" value="1"/>
</dbReference>
<evidence type="ECO:0000313" key="3">
    <source>
        <dbReference type="Proteomes" id="UP000194127"/>
    </source>
</evidence>
<evidence type="ECO:0000313" key="2">
    <source>
        <dbReference type="EMBL" id="OSX61215.1"/>
    </source>
</evidence>
<dbReference type="GeneID" id="36330896"/>
<keyword evidence="3" id="KW-1185">Reference proteome</keyword>
<dbReference type="AlphaFoldDB" id="A0A1X6MXW6"/>
<dbReference type="STRING" id="670580.A0A1X6MXW6"/>
<dbReference type="PROSITE" id="PS51459">
    <property type="entry name" value="FIDO"/>
    <property type="match status" value="1"/>
</dbReference>
<feature type="domain" description="Fido" evidence="1">
    <location>
        <begin position="1"/>
        <end position="117"/>
    </location>
</feature>
<dbReference type="InterPro" id="IPR036597">
    <property type="entry name" value="Fido-like_dom_sf"/>
</dbReference>
<name>A0A1X6MXW6_9APHY</name>